<gene>
    <name evidence="3" type="ORF">G7Y89_g10843</name>
</gene>
<dbReference type="GO" id="GO:0009688">
    <property type="term" value="P:abscisic acid biosynthetic process"/>
    <property type="evidence" value="ECO:0007669"/>
    <property type="project" value="UniProtKB-ARBA"/>
</dbReference>
<dbReference type="FunFam" id="3.40.50.720:FF:000084">
    <property type="entry name" value="Short-chain dehydrogenase reductase"/>
    <property type="match status" value="1"/>
</dbReference>
<dbReference type="OrthoDB" id="47007at2759"/>
<evidence type="ECO:0000256" key="1">
    <source>
        <dbReference type="ARBA" id="ARBA00006484"/>
    </source>
</evidence>
<dbReference type="InterPro" id="IPR036291">
    <property type="entry name" value="NAD(P)-bd_dom_sf"/>
</dbReference>
<dbReference type="Gene3D" id="3.40.50.720">
    <property type="entry name" value="NAD(P)-binding Rossmann-like Domain"/>
    <property type="match status" value="2"/>
</dbReference>
<accession>A0A8H4VYL9</accession>
<dbReference type="GO" id="GO:0048038">
    <property type="term" value="F:quinone binding"/>
    <property type="evidence" value="ECO:0007669"/>
    <property type="project" value="TreeGrafter"/>
</dbReference>
<dbReference type="InterPro" id="IPR020904">
    <property type="entry name" value="Sc_DH/Rdtase_CS"/>
</dbReference>
<dbReference type="PANTHER" id="PTHR42760:SF76">
    <property type="entry name" value="CHAIN OXIDOREDUCTASE_DEHYDROGENASE, PUTATIVE-RELATED"/>
    <property type="match status" value="1"/>
</dbReference>
<dbReference type="EMBL" id="JAAMPI010000989">
    <property type="protein sequence ID" value="KAF4627311.1"/>
    <property type="molecule type" value="Genomic_DNA"/>
</dbReference>
<dbReference type="Pfam" id="PF13561">
    <property type="entry name" value="adh_short_C2"/>
    <property type="match status" value="1"/>
</dbReference>
<dbReference type="GO" id="GO:0006633">
    <property type="term" value="P:fatty acid biosynthetic process"/>
    <property type="evidence" value="ECO:0007669"/>
    <property type="project" value="TreeGrafter"/>
</dbReference>
<dbReference type="PRINTS" id="PR00080">
    <property type="entry name" value="SDRFAMILY"/>
</dbReference>
<keyword evidence="2" id="KW-0521">NADP</keyword>
<dbReference type="PANTHER" id="PTHR42760">
    <property type="entry name" value="SHORT-CHAIN DEHYDROGENASES/REDUCTASES FAMILY MEMBER"/>
    <property type="match status" value="1"/>
</dbReference>
<evidence type="ECO:0000313" key="3">
    <source>
        <dbReference type="EMBL" id="KAF4627311.1"/>
    </source>
</evidence>
<dbReference type="PRINTS" id="PR00081">
    <property type="entry name" value="GDHRDH"/>
</dbReference>
<name>A0A8H4VYL9_9HELO</name>
<protein>
    <submittedName>
        <fullName evidence="3">Uncharacterized protein</fullName>
    </submittedName>
</protein>
<sequence length="243" mass="25386">MATTSTTSSLTLAGKVAIVTGASRGIGAAIALELAKRGAKVVITYVSPSSENLAAEVVSTIENLGNGAAAIKIQADMASLNAPKKILLADFTVEDYEALLNVNVRGVFFLTQAVVPHLRQPGRIINIGSVLGRIAQPHTSIYGASKAAVDALTRSWASELGAVGHTVNSIAPGLTQTDMMDSAVKKQGARAEQVLQVQKMLTPLEHRIGKVEDIALATAMIAEPQSRWITGQSIQASGGLYMN</sequence>
<evidence type="ECO:0000256" key="2">
    <source>
        <dbReference type="ARBA" id="ARBA00022857"/>
    </source>
</evidence>
<dbReference type="SUPFAM" id="SSF51735">
    <property type="entry name" value="NAD(P)-binding Rossmann-fold domains"/>
    <property type="match status" value="1"/>
</dbReference>
<dbReference type="GO" id="GO:0016616">
    <property type="term" value="F:oxidoreductase activity, acting on the CH-OH group of donors, NAD or NADP as acceptor"/>
    <property type="evidence" value="ECO:0007669"/>
    <property type="project" value="TreeGrafter"/>
</dbReference>
<comment type="caution">
    <text evidence="3">The sequence shown here is derived from an EMBL/GenBank/DDBJ whole genome shotgun (WGS) entry which is preliminary data.</text>
</comment>
<dbReference type="PROSITE" id="PS00061">
    <property type="entry name" value="ADH_SHORT"/>
    <property type="match status" value="1"/>
</dbReference>
<evidence type="ECO:0000313" key="4">
    <source>
        <dbReference type="Proteomes" id="UP000566819"/>
    </source>
</evidence>
<comment type="similarity">
    <text evidence="1">Belongs to the short-chain dehydrogenases/reductases (SDR) family.</text>
</comment>
<dbReference type="InterPro" id="IPR002347">
    <property type="entry name" value="SDR_fam"/>
</dbReference>
<keyword evidence="4" id="KW-1185">Reference proteome</keyword>
<dbReference type="AlphaFoldDB" id="A0A8H4VYL9"/>
<organism evidence="3 4">
    <name type="scientific">Cudoniella acicularis</name>
    <dbReference type="NCBI Taxonomy" id="354080"/>
    <lineage>
        <taxon>Eukaryota</taxon>
        <taxon>Fungi</taxon>
        <taxon>Dikarya</taxon>
        <taxon>Ascomycota</taxon>
        <taxon>Pezizomycotina</taxon>
        <taxon>Leotiomycetes</taxon>
        <taxon>Helotiales</taxon>
        <taxon>Tricladiaceae</taxon>
        <taxon>Cudoniella</taxon>
    </lineage>
</organism>
<reference evidence="3 4" key="1">
    <citation type="submission" date="2020-03" db="EMBL/GenBank/DDBJ databases">
        <title>Draft Genome Sequence of Cudoniella acicularis.</title>
        <authorList>
            <person name="Buettner E."/>
            <person name="Kellner H."/>
        </authorList>
    </citation>
    <scope>NUCLEOTIDE SEQUENCE [LARGE SCALE GENOMIC DNA]</scope>
    <source>
        <strain evidence="3 4">DSM 108380</strain>
    </source>
</reference>
<proteinExistence type="inferred from homology"/>
<dbReference type="Proteomes" id="UP000566819">
    <property type="component" value="Unassembled WGS sequence"/>
</dbReference>